<comment type="similarity">
    <text evidence="2">Belongs to the PI3/PI4-kinase family. ATM subfamily.</text>
</comment>
<reference evidence="20 21" key="1">
    <citation type="journal article" date="2022" name="Cell">
        <title>Repeat-based holocentromeres influence genome architecture and karyotype evolution.</title>
        <authorList>
            <person name="Hofstatter P.G."/>
            <person name="Thangavel G."/>
            <person name="Lux T."/>
            <person name="Neumann P."/>
            <person name="Vondrak T."/>
            <person name="Novak P."/>
            <person name="Zhang M."/>
            <person name="Costa L."/>
            <person name="Castellani M."/>
            <person name="Scott A."/>
            <person name="Toegelov H."/>
            <person name="Fuchs J."/>
            <person name="Mata-Sucre Y."/>
            <person name="Dias Y."/>
            <person name="Vanzela A.L.L."/>
            <person name="Huettel B."/>
            <person name="Almeida C.C.S."/>
            <person name="Simkova H."/>
            <person name="Souza G."/>
            <person name="Pedrosa-Harand A."/>
            <person name="Macas J."/>
            <person name="Mayer K.F.X."/>
            <person name="Houben A."/>
            <person name="Marques A."/>
        </authorList>
    </citation>
    <scope>NUCLEOTIDE SEQUENCE [LARGE SCALE GENOMIC DNA]</scope>
    <source>
        <strain evidence="20">RhyTen1mFocal</strain>
    </source>
</reference>
<dbReference type="Pfam" id="PF00454">
    <property type="entry name" value="PI3_PI4_kinase"/>
    <property type="match status" value="1"/>
</dbReference>
<protein>
    <recommendedName>
        <fullName evidence="13">Serine/threonine-protein kinase ATR</fullName>
        <ecNumber evidence="3">2.7.11.1</ecNumber>
    </recommendedName>
</protein>
<evidence type="ECO:0000256" key="9">
    <source>
        <dbReference type="ARBA" id="ARBA00022840"/>
    </source>
</evidence>
<dbReference type="Pfam" id="PF25030">
    <property type="entry name" value="M-HEAT_ATR"/>
    <property type="match status" value="1"/>
</dbReference>
<feature type="domain" description="FAT" evidence="18">
    <location>
        <begin position="1580"/>
        <end position="2204"/>
    </location>
</feature>
<evidence type="ECO:0000313" key="21">
    <source>
        <dbReference type="Proteomes" id="UP001210211"/>
    </source>
</evidence>
<evidence type="ECO:0000256" key="8">
    <source>
        <dbReference type="ARBA" id="ARBA00022777"/>
    </source>
</evidence>
<evidence type="ECO:0000256" key="1">
    <source>
        <dbReference type="ARBA" id="ARBA00004123"/>
    </source>
</evidence>
<comment type="subcellular location">
    <subcellularLocation>
        <location evidence="1">Nucleus</location>
    </subcellularLocation>
</comment>
<dbReference type="EC" id="2.7.11.1" evidence="3"/>
<dbReference type="GO" id="GO:0005524">
    <property type="term" value="F:ATP binding"/>
    <property type="evidence" value="ECO:0007669"/>
    <property type="project" value="UniProtKB-KW"/>
</dbReference>
<dbReference type="EMBL" id="JAMRDG010000002">
    <property type="protein sequence ID" value="KAJ3691287.1"/>
    <property type="molecule type" value="Genomic_DNA"/>
</dbReference>
<dbReference type="PROSITE" id="PS51189">
    <property type="entry name" value="FAT"/>
    <property type="match status" value="1"/>
</dbReference>
<evidence type="ECO:0000256" key="4">
    <source>
        <dbReference type="ARBA" id="ARBA00022527"/>
    </source>
</evidence>
<evidence type="ECO:0000256" key="10">
    <source>
        <dbReference type="ARBA" id="ARBA00023204"/>
    </source>
</evidence>
<evidence type="ECO:0000256" key="6">
    <source>
        <dbReference type="ARBA" id="ARBA00022741"/>
    </source>
</evidence>
<keyword evidence="11" id="KW-0539">Nucleus</keyword>
<dbReference type="InterPro" id="IPR057564">
    <property type="entry name" value="HEAT_ATR"/>
</dbReference>
<dbReference type="GO" id="GO:0005694">
    <property type="term" value="C:chromosome"/>
    <property type="evidence" value="ECO:0007669"/>
    <property type="project" value="TreeGrafter"/>
</dbReference>
<dbReference type="FunFam" id="3.30.1010.10:FF:000036">
    <property type="entry name" value="Serine/threonine-protein kinase ATR"/>
    <property type="match status" value="1"/>
</dbReference>
<evidence type="ECO:0000313" key="20">
    <source>
        <dbReference type="EMBL" id="KAJ3691287.1"/>
    </source>
</evidence>
<dbReference type="SMART" id="SM00802">
    <property type="entry name" value="UME"/>
    <property type="match status" value="1"/>
</dbReference>
<dbReference type="Pfam" id="PF23593">
    <property type="entry name" value="HEAT_ATR"/>
    <property type="match status" value="1"/>
</dbReference>
<dbReference type="GO" id="GO:0004674">
    <property type="term" value="F:protein serine/threonine kinase activity"/>
    <property type="evidence" value="ECO:0007669"/>
    <property type="project" value="UniProtKB-KW"/>
</dbReference>
<keyword evidence="8" id="KW-0418">Kinase</keyword>
<dbReference type="InterPro" id="IPR012993">
    <property type="entry name" value="UME"/>
</dbReference>
<dbReference type="InterPro" id="IPR018936">
    <property type="entry name" value="PI3/4_kinase_CS"/>
</dbReference>
<keyword evidence="5" id="KW-0808">Transferase</keyword>
<evidence type="ECO:0000256" key="7">
    <source>
        <dbReference type="ARBA" id="ARBA00022763"/>
    </source>
</evidence>
<dbReference type="InterPro" id="IPR003151">
    <property type="entry name" value="PIK-rel_kinase_FAT"/>
</dbReference>
<evidence type="ECO:0000256" key="2">
    <source>
        <dbReference type="ARBA" id="ARBA00010769"/>
    </source>
</evidence>
<comment type="catalytic activity">
    <reaction evidence="15">
        <text>L-seryl-[protein] + ATP = O-phospho-L-seryl-[protein] + ADP + H(+)</text>
        <dbReference type="Rhea" id="RHEA:17989"/>
        <dbReference type="Rhea" id="RHEA-COMP:9863"/>
        <dbReference type="Rhea" id="RHEA-COMP:11604"/>
        <dbReference type="ChEBI" id="CHEBI:15378"/>
        <dbReference type="ChEBI" id="CHEBI:29999"/>
        <dbReference type="ChEBI" id="CHEBI:30616"/>
        <dbReference type="ChEBI" id="CHEBI:83421"/>
        <dbReference type="ChEBI" id="CHEBI:456216"/>
        <dbReference type="EC" id="2.7.11.1"/>
    </reaction>
</comment>
<dbReference type="InterPro" id="IPR000403">
    <property type="entry name" value="PI3/4_kinase_cat_dom"/>
</dbReference>
<sequence length="2658" mass="297093">MASISSFLQELRKRIANKSSSSSSSGAASISGEDPFEDQFRTVLPVLLRTSTSENEREATAVLKLLSYTARNFPGAFFHGRAAAVFPVIGFLLPFLADPSLCSRHGVIFDTISSLLSLLRTGEREAYCQFFLDTMAALKDVVASIHANKQSGHTGSIMIKCLSGSYSLIANSPMIFNELPASCCPRSGAGVLVDLTGDVRWRPFAASLIKFVSKCLAEGTLHVGGLLSISFVSAACSLICHGDANLHTACFDFARITATIVDVDIVPTEKIILSIVCILRQEKNSHPYFREANYDSTMGMCLHALHSSCHDSIVESTATDLINIFPKALQTTSCAELQIAMCSAYKRIAQLCSPSVWKPEILIKALYTSNPCSPLIDCIRLAIATIDGEDSDLAQVGKKRKSEERESTSLKRQKMTETSLLKHGGQEESRISNPFSRSLFQLVSYLKPDSQPHNSMRPENAINALNVLCIALSFYSNSSLSDSIFELVVSWIPWICKQIKEGDPLLFDMSFFLEAIQRILLLQDKRNCISLAYPDLLNILMLAWSNSHIFSPSVSPWKLKCLLIQVLSKLGMKLNAISELELLHLAMHDESEEVRCEAVISLPIFILFSGPGLLEYAVDVLESAEGDGSAAVHKRIVFSLGFLSCLTGFSSCSKVKERSACQLFSGNNYQPSVSTLDLLLKRFYCSKCESKEKNSEEALVSAVLQVSMLQNEKAAPLCPFIRIHSLFFKFIFGDYPEEVVVSCAHILPRIIRHSSQAVLIENRQRWMECINFLLSHKAKAVREEFSGVISCFMENEILTALFTEDAETELKLFDLIKSAITRTNDLQLSLTILESVARIMETIDVNAPLFFEYFALLITQLGHHSTIVRLTGLRLIQRSTCFEGGLELFMTKHILFRNLLYDFLSDMLISHPGIIKEFSEAVLGIKTDELVKRMVPIVIPKLVVSHKSNNQAVLILHELAIQLDTEVVSLTVKWLPKVLASALFHNDAQQLSSVLEFYQKETQSDSKEIFAADFKELLEELLCFHGDTDQHDTDCRTTRIPMVVKKVSRILTGSDDLPDFLKNYFVGLLNSIDRKMLRSDDPKLQHQGLHRLQKLIEMMGPCLSTHVPKIMVLLIYTINKEALQSGSLDTLHFFIRQLAELSPSSIKHVMSQIVAAFIPSLERCMECPSVHLDKIVEILRYIIEKNYVLVEPEICKLPLLPSIPALSEVNKKIREARGSRTLRDQLQVAVDGLNHESLNVRYMVACELSKLLNAKREGVTALIGADDAVDLDVISSLIAALLRGCAEESHTAVGQRLQLKCADCLGSLGAVDPAKFKGTSSERFKIECSDDDLIFELINKHLARAFRAASDTLVQDSAALAIQELLKLVGCQASDSDLNIRGQKLWDRFSNYIKEIIAPCLTSRFLLPSVTDSASVGPIYRTTMSFRRWIYFWIRKLTAHATGSRFSIFSACRGIVRHDMQTALFLLPYLVLNAVCHGTAEARQGITEEILSVLDAAASEHSGAAVHGITSGQSEVCIQAVFTLLDNLGQWVDDLKQEIALSQPVKLKNENASVSASKNGDHMMQCGNVSELLSAVPKVTLAEASFRCQAHARALMYYESHVRDNSGSLNPAAETSGVFSDKDISFLMKIYAGLDEPDGLLGFANLRKSSNLQDQLLISKKSGNWADAMTFCEQALQMEMCSIGSSSKRQSSVQRHSDVLNCLLNMCHFQAMVAHVDGLICRIPEYKKTWCMQGLQAAWRLGRWDLMDDYLSNADKEGLTLSGAETNASFDMGLAKIFQAMIKKDQFLVEKQIELLKQALLVPLAAAGMDSYMRAYPYIVKLHMLCELKDFNTLLGEAEASFLEGDFTLNNPKFVKVVEDWENRLRITQPSLWAREPLLAFRRLVYGLSRLNSQVGTCWLQYSKLCRSAGHYETAHHAILEAHTSGAANVHLERAKYLWGVRKPDGAIAELQQTLLNMPSDVLGPAVVSSLSSLSLALPSGPLSASQASKDYSDVAKTLLLYTRWIHQTGQKQKEEIISLYSRVRELQPKWEKGYFYMAKYYDDLLVDARRRQEDGLAAKVGPITSSSSSTSVEEKSWWTYLPDVLLFYAKSLHRGHKNLFQALPRLLTLWFDFGSIYQREGSASNKPMKTVHTRVKIFFVLSVIRGCLKDLPTYQWLTVLSQLISRICHQNDEIVRIVKHIITSVLQAYPQQALWMMAAVSKSTVPARREAANEIIQAARKGSRHGSENSNLFSQFASLVDHLIKLCFHPGNPKSRSINISTEFSSLKRMMPLGIILPVQQSLTVTLPSFEVGSEDQPSFNIFSASEHVTIAGLTDEAEILSSLQRPKKVVFLGSDGVARPFLCKPKDDLRKDARMMEFNAMINRLLSKYPESRRRKLYIRTFAVVPLTEDCGMVEWVPHTRGLRHILQDIYITLGKFDRQRTNPLIKKIYDQCQGKMPEDEMLKTKILPMFPPVFHKWFLTTFSEPAAWFRARLAYAHTTAVWSMVGHIVGLGDRHGENILFDSTSGDCVHVDFSCLFDRGLLLDKPELVPFRLTQNMIDGLGITGYEGVYLKVCEITLSVLRTHKETLMSVLETFIHDPLVEWTKSHKSSGVEVQNPHAQRAISNIKARLQGVVVGVAAAPSLPLSVEGQARRLIAEAVSHKNLGKMYIWWMPWF</sequence>
<evidence type="ECO:0000259" key="18">
    <source>
        <dbReference type="PROSITE" id="PS51189"/>
    </source>
</evidence>
<evidence type="ECO:0000256" key="16">
    <source>
        <dbReference type="SAM" id="MobiDB-lite"/>
    </source>
</evidence>
<evidence type="ECO:0000256" key="12">
    <source>
        <dbReference type="ARBA" id="ARBA00023306"/>
    </source>
</evidence>
<evidence type="ECO:0000259" key="19">
    <source>
        <dbReference type="PROSITE" id="PS51190"/>
    </source>
</evidence>
<dbReference type="PROSITE" id="PS51190">
    <property type="entry name" value="FATC"/>
    <property type="match status" value="1"/>
</dbReference>
<dbReference type="InterPro" id="IPR014009">
    <property type="entry name" value="PIK_FAT"/>
</dbReference>
<comment type="catalytic activity">
    <reaction evidence="14">
        <text>L-threonyl-[protein] + ATP = O-phospho-L-threonyl-[protein] + ADP + H(+)</text>
        <dbReference type="Rhea" id="RHEA:46608"/>
        <dbReference type="Rhea" id="RHEA-COMP:11060"/>
        <dbReference type="Rhea" id="RHEA-COMP:11605"/>
        <dbReference type="ChEBI" id="CHEBI:15378"/>
        <dbReference type="ChEBI" id="CHEBI:30013"/>
        <dbReference type="ChEBI" id="CHEBI:30616"/>
        <dbReference type="ChEBI" id="CHEBI:61977"/>
        <dbReference type="ChEBI" id="CHEBI:456216"/>
        <dbReference type="EC" id="2.7.11.1"/>
    </reaction>
</comment>
<dbReference type="Proteomes" id="UP001210211">
    <property type="component" value="Unassembled WGS sequence"/>
</dbReference>
<dbReference type="InterPro" id="IPR056802">
    <property type="entry name" value="ATR-like_M-HEAT"/>
</dbReference>
<keyword evidence="21" id="KW-1185">Reference proteome</keyword>
<feature type="domain" description="PI3K/PI4K catalytic" evidence="17">
    <location>
        <begin position="2315"/>
        <end position="2628"/>
    </location>
</feature>
<dbReference type="InterPro" id="IPR050517">
    <property type="entry name" value="DDR_Repair_Kinase"/>
</dbReference>
<dbReference type="SUPFAM" id="SSF56112">
    <property type="entry name" value="Protein kinase-like (PK-like)"/>
    <property type="match status" value="1"/>
</dbReference>
<dbReference type="PANTHER" id="PTHR11139">
    <property type="entry name" value="ATAXIA TELANGIECTASIA MUTATED ATM -RELATED"/>
    <property type="match status" value="1"/>
</dbReference>
<dbReference type="GO" id="GO:0005634">
    <property type="term" value="C:nucleus"/>
    <property type="evidence" value="ECO:0007669"/>
    <property type="project" value="UniProtKB-SubCell"/>
</dbReference>
<dbReference type="SMART" id="SM01343">
    <property type="entry name" value="FATC"/>
    <property type="match status" value="1"/>
</dbReference>
<dbReference type="CDD" id="cd00892">
    <property type="entry name" value="PIKKc_ATR"/>
    <property type="match status" value="1"/>
</dbReference>
<keyword evidence="6" id="KW-0547">Nucleotide-binding</keyword>
<dbReference type="GO" id="GO:0006281">
    <property type="term" value="P:DNA repair"/>
    <property type="evidence" value="ECO:0007669"/>
    <property type="project" value="UniProtKB-KW"/>
</dbReference>
<dbReference type="SUPFAM" id="SSF48371">
    <property type="entry name" value="ARM repeat"/>
    <property type="match status" value="2"/>
</dbReference>
<keyword evidence="10" id="KW-0234">DNA repair</keyword>
<dbReference type="Gene3D" id="3.30.1010.10">
    <property type="entry name" value="Phosphatidylinositol 3-kinase Catalytic Subunit, Chain A, domain 4"/>
    <property type="match status" value="1"/>
</dbReference>
<dbReference type="Pfam" id="PF02260">
    <property type="entry name" value="FATC"/>
    <property type="match status" value="1"/>
</dbReference>
<dbReference type="GO" id="GO:0000077">
    <property type="term" value="P:DNA damage checkpoint signaling"/>
    <property type="evidence" value="ECO:0007669"/>
    <property type="project" value="TreeGrafter"/>
</dbReference>
<dbReference type="Gene3D" id="1.25.40.10">
    <property type="entry name" value="Tetratricopeptide repeat domain"/>
    <property type="match status" value="1"/>
</dbReference>
<dbReference type="InterPro" id="IPR036940">
    <property type="entry name" value="PI3/4_kinase_cat_sf"/>
</dbReference>
<dbReference type="InterPro" id="IPR003152">
    <property type="entry name" value="FATC_dom"/>
</dbReference>
<dbReference type="FunFam" id="1.10.1070.11:FF:000024">
    <property type="entry name" value="Serine/threonine-protein kinase ATR"/>
    <property type="match status" value="1"/>
</dbReference>
<evidence type="ECO:0000256" key="13">
    <source>
        <dbReference type="ARBA" id="ARBA00024420"/>
    </source>
</evidence>
<dbReference type="PANTHER" id="PTHR11139:SF69">
    <property type="entry name" value="SERINE_THREONINE-PROTEIN KINASE ATR"/>
    <property type="match status" value="1"/>
</dbReference>
<evidence type="ECO:0000256" key="14">
    <source>
        <dbReference type="ARBA" id="ARBA00047899"/>
    </source>
</evidence>
<keyword evidence="4" id="KW-0723">Serine/threonine-protein kinase</keyword>
<keyword evidence="9" id="KW-0067">ATP-binding</keyword>
<name>A0AAD5ZDB7_9POAL</name>
<evidence type="ECO:0000256" key="15">
    <source>
        <dbReference type="ARBA" id="ARBA00048679"/>
    </source>
</evidence>
<organism evidence="20 21">
    <name type="scientific">Rhynchospora tenuis</name>
    <dbReference type="NCBI Taxonomy" id="198213"/>
    <lineage>
        <taxon>Eukaryota</taxon>
        <taxon>Viridiplantae</taxon>
        <taxon>Streptophyta</taxon>
        <taxon>Embryophyta</taxon>
        <taxon>Tracheophyta</taxon>
        <taxon>Spermatophyta</taxon>
        <taxon>Magnoliopsida</taxon>
        <taxon>Liliopsida</taxon>
        <taxon>Poales</taxon>
        <taxon>Cyperaceae</taxon>
        <taxon>Cyperoideae</taxon>
        <taxon>Rhynchosporeae</taxon>
        <taxon>Rhynchospora</taxon>
    </lineage>
</organism>
<dbReference type="PROSITE" id="PS00916">
    <property type="entry name" value="PI3_4_KINASE_2"/>
    <property type="match status" value="1"/>
</dbReference>
<evidence type="ECO:0000256" key="5">
    <source>
        <dbReference type="ARBA" id="ARBA00022679"/>
    </source>
</evidence>
<proteinExistence type="inferred from homology"/>
<accession>A0AAD5ZDB7</accession>
<feature type="domain" description="FATC" evidence="19">
    <location>
        <begin position="2626"/>
        <end position="2658"/>
    </location>
</feature>
<evidence type="ECO:0000256" key="3">
    <source>
        <dbReference type="ARBA" id="ARBA00012513"/>
    </source>
</evidence>
<dbReference type="PROSITE" id="PS50290">
    <property type="entry name" value="PI3_4_KINASE_3"/>
    <property type="match status" value="1"/>
</dbReference>
<dbReference type="InterPro" id="IPR011990">
    <property type="entry name" value="TPR-like_helical_dom_sf"/>
</dbReference>
<gene>
    <name evidence="20" type="ORF">LUZ61_020451</name>
</gene>
<dbReference type="Gene3D" id="1.10.1070.11">
    <property type="entry name" value="Phosphatidylinositol 3-/4-kinase, catalytic domain"/>
    <property type="match status" value="1"/>
</dbReference>
<dbReference type="SMART" id="SM00146">
    <property type="entry name" value="PI3Kc"/>
    <property type="match status" value="1"/>
</dbReference>
<keyword evidence="7" id="KW-0227">DNA damage</keyword>
<feature type="region of interest" description="Disordered" evidence="16">
    <location>
        <begin position="395"/>
        <end position="430"/>
    </location>
</feature>
<comment type="caution">
    <text evidence="20">The sequence shown here is derived from an EMBL/GenBank/DDBJ whole genome shotgun (WGS) entry which is preliminary data.</text>
</comment>
<dbReference type="Pfam" id="PF02259">
    <property type="entry name" value="FAT"/>
    <property type="match status" value="1"/>
</dbReference>
<dbReference type="GO" id="GO:0000723">
    <property type="term" value="P:telomere maintenance"/>
    <property type="evidence" value="ECO:0007669"/>
    <property type="project" value="TreeGrafter"/>
</dbReference>
<evidence type="ECO:0000259" key="17">
    <source>
        <dbReference type="PROSITE" id="PS50290"/>
    </source>
</evidence>
<dbReference type="InterPro" id="IPR016024">
    <property type="entry name" value="ARM-type_fold"/>
</dbReference>
<dbReference type="InterPro" id="IPR011009">
    <property type="entry name" value="Kinase-like_dom_sf"/>
</dbReference>
<evidence type="ECO:0000256" key="11">
    <source>
        <dbReference type="ARBA" id="ARBA00023242"/>
    </source>
</evidence>
<keyword evidence="12" id="KW-0131">Cell cycle</keyword>
<dbReference type="Pfam" id="PF08064">
    <property type="entry name" value="UME"/>
    <property type="match status" value="1"/>
</dbReference>